<feature type="transmembrane region" description="Helical" evidence="10">
    <location>
        <begin position="220"/>
        <end position="240"/>
    </location>
</feature>
<dbReference type="InterPro" id="IPR005074">
    <property type="entry name" value="Peptidase_C39"/>
</dbReference>
<comment type="caution">
    <text evidence="14">The sequence shown here is derived from an EMBL/GenBank/DDBJ whole genome shotgun (WGS) entry which is preliminary data.</text>
</comment>
<comment type="subcellular location">
    <subcellularLocation>
        <location evidence="1">Membrane</location>
        <topology evidence="1">Multi-pass membrane protein</topology>
    </subcellularLocation>
</comment>
<evidence type="ECO:0000256" key="6">
    <source>
        <dbReference type="ARBA" id="ARBA00023002"/>
    </source>
</evidence>
<dbReference type="InterPro" id="IPR012932">
    <property type="entry name" value="VKOR"/>
</dbReference>
<evidence type="ECO:0000259" key="13">
    <source>
        <dbReference type="Pfam" id="PF13462"/>
    </source>
</evidence>
<dbReference type="SUPFAM" id="SSF52833">
    <property type="entry name" value="Thioredoxin-like"/>
    <property type="match status" value="1"/>
</dbReference>
<comment type="similarity">
    <text evidence="2">Belongs to the VKOR family.</text>
</comment>
<sequence length="497" mass="55974">MGSEMSLATLTEVLKQWKIEVAAVRLNSDQLATIDMPAIVHLKTSNNLGYFAMVKKYENETVTYFDSKEGIVSEPYSLFSQKWDGVTLLAAAHDDSGEPNYASTRRHELISYGQTWFPAVGTIFCLIWGLFLPMTFTELMFVLVKATGLAVSIFLIRKEYGLASPLLDKFCQISRHTDCQAVLDSQAAKLFGWLGMAEIGLLYFAGSISALLIAAYAKTLVIVLPAVAFINILTLPYSLFSVYYQAKVVRKFCPLCLCVLGVLWLELILGYPFLANFAKSYQSLSLILFCFVFSLAIWLAVKPSITLQDRVSTLTKELARFRNNTDLFYTLLQAGPAFEMNFDSNELQLGNPNATTTLTMVSGPFCAPCRRAHQLVHELVDNYGDDLNIIVRFAVSAENLEDTGNRVVTHLLSLAATNPRKVAKALDEWYENQSIELLQAKYDTPRVASASNLLAKQVYWMNQVGIQFTPTYFINDRRLPKEFKLEDMKFHLRYLIK</sequence>
<proteinExistence type="inferred from homology"/>
<evidence type="ECO:0000256" key="10">
    <source>
        <dbReference type="SAM" id="Phobius"/>
    </source>
</evidence>
<reference evidence="14 15" key="1">
    <citation type="submission" date="2022-04" db="EMBL/GenBank/DDBJ databases">
        <title>Spirosoma sp. strain RP8 genome sequencing and assembly.</title>
        <authorList>
            <person name="Jung Y."/>
        </authorList>
    </citation>
    <scope>NUCLEOTIDE SEQUENCE [LARGE SCALE GENOMIC DNA]</scope>
    <source>
        <strain evidence="14 15">RP8</strain>
    </source>
</reference>
<feature type="transmembrane region" description="Helical" evidence="10">
    <location>
        <begin position="252"/>
        <end position="274"/>
    </location>
</feature>
<evidence type="ECO:0000313" key="14">
    <source>
        <dbReference type="EMBL" id="MCK8495568.1"/>
    </source>
</evidence>
<evidence type="ECO:0000256" key="4">
    <source>
        <dbReference type="ARBA" id="ARBA00022719"/>
    </source>
</evidence>
<keyword evidence="3 10" id="KW-0812">Transmembrane</keyword>
<keyword evidence="7 10" id="KW-0472">Membrane</keyword>
<feature type="transmembrane region" description="Helical" evidence="10">
    <location>
        <begin position="139"/>
        <end position="156"/>
    </location>
</feature>
<keyword evidence="5 10" id="KW-1133">Transmembrane helix</keyword>
<gene>
    <name evidence="14" type="ORF">M0L20_27125</name>
</gene>
<dbReference type="EMBL" id="JALPRF010000009">
    <property type="protein sequence ID" value="MCK8495568.1"/>
    <property type="molecule type" value="Genomic_DNA"/>
</dbReference>
<evidence type="ECO:0000256" key="1">
    <source>
        <dbReference type="ARBA" id="ARBA00004141"/>
    </source>
</evidence>
<dbReference type="Gene3D" id="3.40.30.10">
    <property type="entry name" value="Glutaredoxin"/>
    <property type="match status" value="1"/>
</dbReference>
<dbReference type="CDD" id="cd12921">
    <property type="entry name" value="VKOR_4"/>
    <property type="match status" value="1"/>
</dbReference>
<feature type="transmembrane region" description="Helical" evidence="10">
    <location>
        <begin position="115"/>
        <end position="133"/>
    </location>
</feature>
<dbReference type="Gene3D" id="1.20.1440.130">
    <property type="entry name" value="VKOR domain"/>
    <property type="match status" value="1"/>
</dbReference>
<dbReference type="Gene3D" id="3.90.70.10">
    <property type="entry name" value="Cysteine proteinases"/>
    <property type="match status" value="1"/>
</dbReference>
<keyword evidence="9" id="KW-0676">Redox-active center</keyword>
<evidence type="ECO:0000259" key="11">
    <source>
        <dbReference type="Pfam" id="PF03412"/>
    </source>
</evidence>
<feature type="domain" description="Vitamin K epoxide reductase" evidence="12">
    <location>
        <begin position="141"/>
        <end position="269"/>
    </location>
</feature>
<protein>
    <submittedName>
        <fullName evidence="14">Cysteine peptidase family C39 domain-containing protein</fullName>
    </submittedName>
</protein>
<evidence type="ECO:0000259" key="12">
    <source>
        <dbReference type="Pfam" id="PF07884"/>
    </source>
</evidence>
<dbReference type="InterPro" id="IPR012336">
    <property type="entry name" value="Thioredoxin-like_fold"/>
</dbReference>
<dbReference type="Pfam" id="PF07884">
    <property type="entry name" value="VKOR"/>
    <property type="match status" value="1"/>
</dbReference>
<keyword evidence="6" id="KW-0560">Oxidoreductase</keyword>
<evidence type="ECO:0000256" key="3">
    <source>
        <dbReference type="ARBA" id="ARBA00022692"/>
    </source>
</evidence>
<dbReference type="InterPro" id="IPR036249">
    <property type="entry name" value="Thioredoxin-like_sf"/>
</dbReference>
<evidence type="ECO:0000256" key="7">
    <source>
        <dbReference type="ARBA" id="ARBA00023136"/>
    </source>
</evidence>
<dbReference type="Pfam" id="PF03412">
    <property type="entry name" value="Peptidase_C39"/>
    <property type="match status" value="1"/>
</dbReference>
<evidence type="ECO:0000256" key="2">
    <source>
        <dbReference type="ARBA" id="ARBA00006214"/>
    </source>
</evidence>
<feature type="domain" description="Thioredoxin-like fold" evidence="13">
    <location>
        <begin position="346"/>
        <end position="489"/>
    </location>
</feature>
<keyword evidence="15" id="KW-1185">Reference proteome</keyword>
<evidence type="ECO:0000313" key="15">
    <source>
        <dbReference type="Proteomes" id="UP001202180"/>
    </source>
</evidence>
<name>A0ABT0HTT1_9BACT</name>
<organism evidence="14 15">
    <name type="scientific">Spirosoma liriopis</name>
    <dbReference type="NCBI Taxonomy" id="2937440"/>
    <lineage>
        <taxon>Bacteria</taxon>
        <taxon>Pseudomonadati</taxon>
        <taxon>Bacteroidota</taxon>
        <taxon>Cytophagia</taxon>
        <taxon>Cytophagales</taxon>
        <taxon>Cytophagaceae</taxon>
        <taxon>Spirosoma</taxon>
    </lineage>
</organism>
<keyword evidence="8" id="KW-1015">Disulfide bond</keyword>
<evidence type="ECO:0000256" key="5">
    <source>
        <dbReference type="ARBA" id="ARBA00022989"/>
    </source>
</evidence>
<feature type="transmembrane region" description="Helical" evidence="10">
    <location>
        <begin position="280"/>
        <end position="301"/>
    </location>
</feature>
<dbReference type="Proteomes" id="UP001202180">
    <property type="component" value="Unassembled WGS sequence"/>
</dbReference>
<dbReference type="Pfam" id="PF13462">
    <property type="entry name" value="Thioredoxin_4"/>
    <property type="match status" value="1"/>
</dbReference>
<keyword evidence="4" id="KW-0874">Quinone</keyword>
<feature type="transmembrane region" description="Helical" evidence="10">
    <location>
        <begin position="190"/>
        <end position="214"/>
    </location>
</feature>
<dbReference type="InterPro" id="IPR038354">
    <property type="entry name" value="VKOR_sf"/>
</dbReference>
<accession>A0ABT0HTT1</accession>
<feature type="domain" description="Peptidase C39" evidence="11">
    <location>
        <begin position="4"/>
        <end position="92"/>
    </location>
</feature>
<evidence type="ECO:0000256" key="8">
    <source>
        <dbReference type="ARBA" id="ARBA00023157"/>
    </source>
</evidence>
<evidence type="ECO:0000256" key="9">
    <source>
        <dbReference type="ARBA" id="ARBA00023284"/>
    </source>
</evidence>